<evidence type="ECO:0000256" key="5">
    <source>
        <dbReference type="ARBA" id="ARBA00022490"/>
    </source>
</evidence>
<dbReference type="GO" id="GO:0008270">
    <property type="term" value="F:zinc ion binding"/>
    <property type="evidence" value="ECO:0007669"/>
    <property type="project" value="UniProtKB-UniRule"/>
</dbReference>
<dbReference type="PANTHER" id="PTHR11533">
    <property type="entry name" value="PROTEASE M1 ZINC METALLOPROTEASE"/>
    <property type="match status" value="1"/>
</dbReference>
<evidence type="ECO:0000256" key="7">
    <source>
        <dbReference type="ARBA" id="ARBA00022723"/>
    </source>
</evidence>
<evidence type="ECO:0000256" key="9">
    <source>
        <dbReference type="ARBA" id="ARBA00022833"/>
    </source>
</evidence>
<dbReference type="Gene3D" id="1.25.50.20">
    <property type="match status" value="1"/>
</dbReference>
<dbReference type="Gene3D" id="2.60.40.1910">
    <property type="match status" value="1"/>
</dbReference>
<dbReference type="InterPro" id="IPR050344">
    <property type="entry name" value="Peptidase_M1_aminopeptidases"/>
</dbReference>
<dbReference type="GO" id="GO:0043171">
    <property type="term" value="P:peptide catabolic process"/>
    <property type="evidence" value="ECO:0007669"/>
    <property type="project" value="TreeGrafter"/>
</dbReference>
<evidence type="ECO:0000259" key="18">
    <source>
        <dbReference type="Pfam" id="PF17900"/>
    </source>
</evidence>
<dbReference type="Pfam" id="PF01433">
    <property type="entry name" value="Peptidase_M1"/>
    <property type="match status" value="1"/>
</dbReference>
<feature type="active site" description="Proton acceptor" evidence="12">
    <location>
        <position position="313"/>
    </location>
</feature>
<keyword evidence="4 15" id="KW-0031">Aminopeptidase</keyword>
<dbReference type="GO" id="GO:0016285">
    <property type="term" value="F:alanyl aminopeptidase activity"/>
    <property type="evidence" value="ECO:0007669"/>
    <property type="project" value="UniProtKB-EC"/>
</dbReference>
<feature type="domain" description="Peptidase M1 membrane alanine aminopeptidase" evidence="16">
    <location>
        <begin position="240"/>
        <end position="459"/>
    </location>
</feature>
<gene>
    <name evidence="19" type="ORF">B4U79_02233</name>
    <name evidence="21" type="ORF">B4U79_03271</name>
    <name evidence="20" type="ORF">B4U79_09827</name>
</gene>
<dbReference type="AlphaFoldDB" id="A0A3S4QZJ4"/>
<dbReference type="InterPro" id="IPR034016">
    <property type="entry name" value="M1_APN-typ"/>
</dbReference>
<dbReference type="PANTHER" id="PTHR11533:SF174">
    <property type="entry name" value="PUROMYCIN-SENSITIVE AMINOPEPTIDASE-RELATED"/>
    <property type="match status" value="1"/>
</dbReference>
<organism evidence="20 22">
    <name type="scientific">Dinothrombium tinctorium</name>
    <dbReference type="NCBI Taxonomy" id="1965070"/>
    <lineage>
        <taxon>Eukaryota</taxon>
        <taxon>Metazoa</taxon>
        <taxon>Ecdysozoa</taxon>
        <taxon>Arthropoda</taxon>
        <taxon>Chelicerata</taxon>
        <taxon>Arachnida</taxon>
        <taxon>Acari</taxon>
        <taxon>Acariformes</taxon>
        <taxon>Trombidiformes</taxon>
        <taxon>Prostigmata</taxon>
        <taxon>Anystina</taxon>
        <taxon>Parasitengona</taxon>
        <taxon>Trombidioidea</taxon>
        <taxon>Trombidiidae</taxon>
        <taxon>Dinothrombium</taxon>
    </lineage>
</organism>
<evidence type="ECO:0000256" key="15">
    <source>
        <dbReference type="RuleBase" id="RU364040"/>
    </source>
</evidence>
<evidence type="ECO:0000256" key="8">
    <source>
        <dbReference type="ARBA" id="ARBA00022801"/>
    </source>
</evidence>
<dbReference type="Gene3D" id="1.10.390.10">
    <property type="entry name" value="Neutral Protease Domain 2"/>
    <property type="match status" value="1"/>
</dbReference>
<evidence type="ECO:0000256" key="1">
    <source>
        <dbReference type="ARBA" id="ARBA00004496"/>
    </source>
</evidence>
<evidence type="ECO:0000256" key="2">
    <source>
        <dbReference type="ARBA" id="ARBA00004609"/>
    </source>
</evidence>
<keyword evidence="10 15" id="KW-0482">Metalloprotease</keyword>
<evidence type="ECO:0000256" key="11">
    <source>
        <dbReference type="ARBA" id="ARBA00052895"/>
    </source>
</evidence>
<evidence type="ECO:0000313" key="19">
    <source>
        <dbReference type="EMBL" id="RWS09721.1"/>
    </source>
</evidence>
<dbReference type="FunFam" id="1.25.50.20:FF:000002">
    <property type="entry name" value="Aminopeptidase"/>
    <property type="match status" value="1"/>
</dbReference>
<evidence type="ECO:0000256" key="13">
    <source>
        <dbReference type="PIRSR" id="PIRSR634016-3"/>
    </source>
</evidence>
<evidence type="ECO:0000256" key="14">
    <source>
        <dbReference type="PIRSR" id="PIRSR634016-4"/>
    </source>
</evidence>
<dbReference type="GO" id="GO:0005737">
    <property type="term" value="C:cytoplasm"/>
    <property type="evidence" value="ECO:0007669"/>
    <property type="project" value="UniProtKB-SubCell"/>
</dbReference>
<evidence type="ECO:0000256" key="6">
    <source>
        <dbReference type="ARBA" id="ARBA00022670"/>
    </source>
</evidence>
<dbReference type="EMBL" id="NCKU01002278">
    <property type="protein sequence ID" value="RWS09946.1"/>
    <property type="molecule type" value="Genomic_DNA"/>
</dbReference>
<dbReference type="PRINTS" id="PR00756">
    <property type="entry name" value="ALADIPTASE"/>
</dbReference>
<dbReference type="InterPro" id="IPR001930">
    <property type="entry name" value="Peptidase_M1"/>
</dbReference>
<dbReference type="EMBL" id="NCKU01002375">
    <property type="protein sequence ID" value="RWS09727.1"/>
    <property type="molecule type" value="Genomic_DNA"/>
</dbReference>
<dbReference type="STRING" id="1965070.A0A3S4QZJ4"/>
<keyword evidence="6 15" id="KW-0645">Protease</keyword>
<dbReference type="CDD" id="cd09601">
    <property type="entry name" value="M1_APN-Q_like"/>
    <property type="match status" value="1"/>
</dbReference>
<protein>
    <recommendedName>
        <fullName evidence="15">Aminopeptidase</fullName>
        <ecNumber evidence="15">3.4.11.-</ecNumber>
    </recommendedName>
</protein>
<dbReference type="GO" id="GO:0005886">
    <property type="term" value="C:plasma membrane"/>
    <property type="evidence" value="ECO:0007669"/>
    <property type="project" value="UniProtKB-SubCell"/>
</dbReference>
<feature type="site" description="Transition state stabilizer" evidence="14">
    <location>
        <position position="400"/>
    </location>
</feature>
<evidence type="ECO:0000313" key="20">
    <source>
        <dbReference type="EMBL" id="RWS09727.1"/>
    </source>
</evidence>
<accession>A0A3S4QZJ4</accession>
<comment type="catalytic activity">
    <reaction evidence="11">
        <text>Release of an N-terminal amino acid, preferentially alanine, from a wide range of peptides, amides and arylamides.</text>
        <dbReference type="EC" id="3.4.11.14"/>
    </reaction>
</comment>
<dbReference type="GO" id="GO:0070006">
    <property type="term" value="F:metalloaminopeptidase activity"/>
    <property type="evidence" value="ECO:0007669"/>
    <property type="project" value="TreeGrafter"/>
</dbReference>
<name>A0A3S4QZJ4_9ACAR</name>
<comment type="caution">
    <text evidence="20">The sequence shown here is derived from an EMBL/GenBank/DDBJ whole genome shotgun (WGS) entry which is preliminary data.</text>
</comment>
<dbReference type="Gene3D" id="2.60.40.1730">
    <property type="entry name" value="tricorn interacting facor f3 domain"/>
    <property type="match status" value="1"/>
</dbReference>
<keyword evidence="9 13" id="KW-0862">Zinc</keyword>
<feature type="binding site" evidence="13">
    <location>
        <position position="316"/>
    </location>
    <ligand>
        <name>Zn(2+)</name>
        <dbReference type="ChEBI" id="CHEBI:29105"/>
        <note>catalytic</note>
    </ligand>
</feature>
<evidence type="ECO:0000256" key="12">
    <source>
        <dbReference type="PIRSR" id="PIRSR634016-1"/>
    </source>
</evidence>
<evidence type="ECO:0000259" key="16">
    <source>
        <dbReference type="Pfam" id="PF01433"/>
    </source>
</evidence>
<dbReference type="FunFam" id="1.10.390.10:FF:000001">
    <property type="entry name" value="Aminopeptidase"/>
    <property type="match status" value="1"/>
</dbReference>
<dbReference type="GO" id="GO:0006508">
    <property type="term" value="P:proteolysis"/>
    <property type="evidence" value="ECO:0007669"/>
    <property type="project" value="UniProtKB-KW"/>
</dbReference>
<keyword evidence="7 13" id="KW-0479">Metal-binding</keyword>
<evidence type="ECO:0000256" key="4">
    <source>
        <dbReference type="ARBA" id="ARBA00022438"/>
    </source>
</evidence>
<keyword evidence="5" id="KW-0963">Cytoplasm</keyword>
<sequence>MSSNHNASNECNTFSRLPLTVIPRHYDIVIKPDLHNFKFDGSELIDVAVKESTNKLILYAVDLTISRAFFTDSSAAVFEAEDIHSCNETEVLTITFASNLKPCNGQLSLEFCGNLNDKLKGFYRCKYVTPEGEHNYSAVTHFEPTDARRAFPCWDEPAFKSRFDLTLVVPKNKTTLSNMHIVEERVDGDLKTVKFATTPLMSTYLIAFVVGEYDFIEKITNDNVKVRVYTPLNKSEQGAFAVDVAAKALSFFRDYFRIPYPLSKLDLIAVSELSFGAMENWGLITYRESCLLCDAVNTSSSRREHIALIVAHEIAHQWFGNLVTMEWWTHLWLNEGFAEFMEYLCIDNLNIFSGNDLWTQFTCNISSDALKLDALRNSHPIEVAVKNPSEIVEIFDDISYRKGASLIRMLHDYIGDENFREGLHLYLKTHSYKNTITGNLWESFEEVSKKPIRKMMDIWTKETGYPLITITLDQNQNSESLILHQQRFFIDGKESENENTSWLVPISIGTQSNPTNVQKILLDASNAEFVLNDVKPEQWVKLNYGFFGFYRVHYPSSMLSQFIPAIKNKSLSALDRLNLQNDLFAIVKSGKASTVQLLKFLEAFTDEDNYSVWLSISDCLTELSTLLSHTDLNQVFNAYGRRLFSNVYERIGWEQIENEHHSDALLRSVVIMKLILFEDAKLIEEAKSRFENHVNGTAIIPADLRTSVYGAVAKDCNNETFETLFKLYRMTDLQEEKMRIARALGLVNEPFYIEQVLKFSLTDEVRSQDAVFWIAYVAANNHGRDAAWQFVQDNHEELFSRYESSFLLTPLYCTKDFASEEKAKEVERFFDENPTPAAARAVKQSLECIRHNAEWLSRDIAGIREYLLKQDS</sequence>
<dbReference type="InterPro" id="IPR024571">
    <property type="entry name" value="ERAP1-like_C_dom"/>
</dbReference>
<dbReference type="GO" id="GO:0042277">
    <property type="term" value="F:peptide binding"/>
    <property type="evidence" value="ECO:0007669"/>
    <property type="project" value="TreeGrafter"/>
</dbReference>
<dbReference type="Proteomes" id="UP000285301">
    <property type="component" value="Unassembled WGS sequence"/>
</dbReference>
<dbReference type="EMBL" id="NCKU01002376">
    <property type="protein sequence ID" value="RWS09721.1"/>
    <property type="molecule type" value="Genomic_DNA"/>
</dbReference>
<dbReference type="InterPro" id="IPR014782">
    <property type="entry name" value="Peptidase_M1_dom"/>
</dbReference>
<reference evidence="20" key="2">
    <citation type="submission" date="2018-11" db="EMBL/GenBank/DDBJ databases">
        <title>Trombidioid mite genomics.</title>
        <authorList>
            <person name="Dong X."/>
        </authorList>
    </citation>
    <scope>NUCLEOTIDE SEQUENCE</scope>
    <source>
        <strain evidence="20">UoL-WK</strain>
    </source>
</reference>
<keyword evidence="8 15" id="KW-0378">Hydrolase</keyword>
<evidence type="ECO:0000313" key="21">
    <source>
        <dbReference type="EMBL" id="RWS09946.1"/>
    </source>
</evidence>
<feature type="domain" description="ERAP1-like C-terminal" evidence="17">
    <location>
        <begin position="539"/>
        <end position="850"/>
    </location>
</feature>
<dbReference type="InterPro" id="IPR042097">
    <property type="entry name" value="Aminopeptidase_N-like_N_sf"/>
</dbReference>
<comment type="subcellular location">
    <subcellularLocation>
        <location evidence="2">Cell membrane</location>
        <topology evidence="2">Lipid-anchor</topology>
        <topology evidence="2">GPI-anchor</topology>
    </subcellularLocation>
    <subcellularLocation>
        <location evidence="1">Cytoplasm</location>
    </subcellularLocation>
</comment>
<feature type="binding site" evidence="13">
    <location>
        <position position="312"/>
    </location>
    <ligand>
        <name>Zn(2+)</name>
        <dbReference type="ChEBI" id="CHEBI:29105"/>
        <note>catalytic</note>
    </ligand>
</feature>
<reference evidence="20 22" key="1">
    <citation type="journal article" date="2018" name="Gigascience">
        <title>Genomes of trombidid mites reveal novel predicted allergens and laterally-transferred genes associated with secondary metabolism.</title>
        <authorList>
            <person name="Dong X."/>
            <person name="Chaisiri K."/>
            <person name="Xia D."/>
            <person name="Armstrong S.D."/>
            <person name="Fang Y."/>
            <person name="Donnelly M.J."/>
            <person name="Kadowaki T."/>
            <person name="McGarry J.W."/>
            <person name="Darby A.C."/>
            <person name="Makepeace B.L."/>
        </authorList>
    </citation>
    <scope>NUCLEOTIDE SEQUENCE [LARGE SCALE GENOMIC DNA]</scope>
    <source>
        <strain evidence="20">UoL-WK</strain>
    </source>
</reference>
<evidence type="ECO:0000259" key="17">
    <source>
        <dbReference type="Pfam" id="PF11838"/>
    </source>
</evidence>
<evidence type="ECO:0000256" key="10">
    <source>
        <dbReference type="ARBA" id="ARBA00023049"/>
    </source>
</evidence>
<comment type="cofactor">
    <cofactor evidence="13 15">
        <name>Zn(2+)</name>
        <dbReference type="ChEBI" id="CHEBI:29105"/>
    </cofactor>
    <text evidence="13 15">Binds 1 zinc ion per subunit.</text>
</comment>
<dbReference type="FunFam" id="2.60.40.1730:FF:000002">
    <property type="entry name" value="Aminopeptidase"/>
    <property type="match status" value="1"/>
</dbReference>
<proteinExistence type="inferred from homology"/>
<dbReference type="EC" id="3.4.11.-" evidence="15"/>
<evidence type="ECO:0000256" key="3">
    <source>
        <dbReference type="ARBA" id="ARBA00010136"/>
    </source>
</evidence>
<dbReference type="FunFam" id="2.60.40.1910:FF:000002">
    <property type="entry name" value="Aminopeptidase"/>
    <property type="match status" value="1"/>
</dbReference>
<feature type="binding site" evidence="13">
    <location>
        <position position="335"/>
    </location>
    <ligand>
        <name>Zn(2+)</name>
        <dbReference type="ChEBI" id="CHEBI:29105"/>
        <note>catalytic</note>
    </ligand>
</feature>
<dbReference type="GO" id="GO:0005615">
    <property type="term" value="C:extracellular space"/>
    <property type="evidence" value="ECO:0007669"/>
    <property type="project" value="TreeGrafter"/>
</dbReference>
<keyword evidence="22" id="KW-1185">Reference proteome</keyword>
<dbReference type="Pfam" id="PF11838">
    <property type="entry name" value="ERAP1_C"/>
    <property type="match status" value="1"/>
</dbReference>
<dbReference type="SUPFAM" id="SSF63737">
    <property type="entry name" value="Leukotriene A4 hydrolase N-terminal domain"/>
    <property type="match status" value="1"/>
</dbReference>
<dbReference type="OrthoDB" id="275509at2759"/>
<evidence type="ECO:0000313" key="22">
    <source>
        <dbReference type="Proteomes" id="UP000285301"/>
    </source>
</evidence>
<feature type="domain" description="Aminopeptidase N-like N-terminal" evidence="18">
    <location>
        <begin position="23"/>
        <end position="205"/>
    </location>
</feature>
<dbReference type="Pfam" id="PF17900">
    <property type="entry name" value="Peptidase_M1_N"/>
    <property type="match status" value="1"/>
</dbReference>
<dbReference type="InterPro" id="IPR027268">
    <property type="entry name" value="Peptidase_M4/M1_CTD_sf"/>
</dbReference>
<dbReference type="InterPro" id="IPR045357">
    <property type="entry name" value="Aminopeptidase_N-like_N"/>
</dbReference>
<dbReference type="SUPFAM" id="SSF55486">
    <property type="entry name" value="Metalloproteases ('zincins'), catalytic domain"/>
    <property type="match status" value="1"/>
</dbReference>
<comment type="similarity">
    <text evidence="3 15">Belongs to the peptidase M1 family.</text>
</comment>